<organism evidence="2 3">
    <name type="scientific">Rhodocyclus tenuis</name>
    <name type="common">Rhodospirillum tenue</name>
    <dbReference type="NCBI Taxonomy" id="1066"/>
    <lineage>
        <taxon>Bacteria</taxon>
        <taxon>Pseudomonadati</taxon>
        <taxon>Pseudomonadota</taxon>
        <taxon>Betaproteobacteria</taxon>
        <taxon>Rhodocyclales</taxon>
        <taxon>Rhodocyclaceae</taxon>
        <taxon>Rhodocyclus</taxon>
    </lineage>
</organism>
<dbReference type="Pfam" id="PF07449">
    <property type="entry name" value="HyaE"/>
    <property type="match status" value="1"/>
</dbReference>
<proteinExistence type="inferred from homology"/>
<dbReference type="Gene3D" id="3.40.30.10">
    <property type="entry name" value="Glutaredoxin"/>
    <property type="match status" value="1"/>
</dbReference>
<reference evidence="2 3" key="1">
    <citation type="submission" date="2020-08" db="EMBL/GenBank/DDBJ databases">
        <title>Genome sequencing of Purple Non-Sulfur Bacteria from various extreme environments.</title>
        <authorList>
            <person name="Mayer M."/>
        </authorList>
    </citation>
    <scope>NUCLEOTIDE SEQUENCE [LARGE SCALE GENOMIC DNA]</scope>
    <source>
        <strain evidence="2 3">2761</strain>
    </source>
</reference>
<dbReference type="SUPFAM" id="SSF52833">
    <property type="entry name" value="Thioredoxin-like"/>
    <property type="match status" value="1"/>
</dbReference>
<name>A0A840GJB1_RHOTE</name>
<comment type="caution">
    <text evidence="2">The sequence shown here is derived from an EMBL/GenBank/DDBJ whole genome shotgun (WGS) entry which is preliminary data.</text>
</comment>
<keyword evidence="3" id="KW-1185">Reference proteome</keyword>
<dbReference type="InterPro" id="IPR010893">
    <property type="entry name" value="NiFe-hyd_mat_HyaE"/>
</dbReference>
<gene>
    <name evidence="2" type="ORF">GGD90_002924</name>
</gene>
<accession>A0A840GJB1</accession>
<comment type="similarity">
    <text evidence="1">Belongs to the HupG/HyaE family.</text>
</comment>
<dbReference type="RefSeq" id="WP_153116325.1">
    <property type="nucleotide sequence ID" value="NZ_JACIGE010000011.1"/>
</dbReference>
<dbReference type="OrthoDB" id="6560050at2"/>
<dbReference type="InterPro" id="IPR036249">
    <property type="entry name" value="Thioredoxin-like_sf"/>
</dbReference>
<evidence type="ECO:0000313" key="2">
    <source>
        <dbReference type="EMBL" id="MBB4248532.1"/>
    </source>
</evidence>
<sequence length="156" mass="16720">MSSLLHSPARRPEEHPLLQALLVRHGYPSLTPESLPDFLALPGESALFFVEDPQRFGETLDLAVILPELVAASPRPLRAGVLMPAAARALAPRYGIQRWPALVFVRGNDYLGALEGTHDWSEYLRLMPQLLAAAGTPAPVVGVPLTRLTSAAGAAS</sequence>
<dbReference type="Proteomes" id="UP000587070">
    <property type="component" value="Unassembled WGS sequence"/>
</dbReference>
<evidence type="ECO:0000256" key="1">
    <source>
        <dbReference type="ARBA" id="ARBA00009004"/>
    </source>
</evidence>
<evidence type="ECO:0000313" key="3">
    <source>
        <dbReference type="Proteomes" id="UP000587070"/>
    </source>
</evidence>
<dbReference type="AlphaFoldDB" id="A0A840GJB1"/>
<protein>
    <submittedName>
        <fullName evidence="2">Hydrogenase-1 operon protein HyaE</fullName>
    </submittedName>
</protein>
<dbReference type="EMBL" id="JACIGE010000011">
    <property type="protein sequence ID" value="MBB4248532.1"/>
    <property type="molecule type" value="Genomic_DNA"/>
</dbReference>